<evidence type="ECO:0000256" key="2">
    <source>
        <dbReference type="ARBA" id="ARBA00012528"/>
    </source>
</evidence>
<evidence type="ECO:0000259" key="17">
    <source>
        <dbReference type="PROSITE" id="PS50887"/>
    </source>
</evidence>
<organism evidence="18 19">
    <name type="scientific">Parapusillimonas granuli</name>
    <dbReference type="NCBI Taxonomy" id="380911"/>
    <lineage>
        <taxon>Bacteria</taxon>
        <taxon>Pseudomonadati</taxon>
        <taxon>Pseudomonadota</taxon>
        <taxon>Betaproteobacteria</taxon>
        <taxon>Burkholderiales</taxon>
        <taxon>Alcaligenaceae</taxon>
        <taxon>Parapusillimonas</taxon>
    </lineage>
</organism>
<keyword evidence="7" id="KW-0547">Nucleotide-binding</keyword>
<evidence type="ECO:0000256" key="9">
    <source>
        <dbReference type="ARBA" id="ARBA00022840"/>
    </source>
</evidence>
<comment type="caution">
    <text evidence="18">The sequence shown here is derived from an EMBL/GenBank/DDBJ whole genome shotgun (WGS) entry which is preliminary data.</text>
</comment>
<dbReference type="SUPFAM" id="SSF55073">
    <property type="entry name" value="Nucleotide cyclase"/>
    <property type="match status" value="1"/>
</dbReference>
<evidence type="ECO:0000256" key="4">
    <source>
        <dbReference type="ARBA" id="ARBA00022553"/>
    </source>
</evidence>
<keyword evidence="3" id="KW-1003">Cell membrane</keyword>
<dbReference type="InterPro" id="IPR013656">
    <property type="entry name" value="PAS_4"/>
</dbReference>
<dbReference type="InterPro" id="IPR029787">
    <property type="entry name" value="Nucleotide_cyclase"/>
</dbReference>
<evidence type="ECO:0000256" key="5">
    <source>
        <dbReference type="ARBA" id="ARBA00022679"/>
    </source>
</evidence>
<protein>
    <recommendedName>
        <fullName evidence="2">diguanylate cyclase</fullName>
        <ecNumber evidence="2">2.7.7.65</ecNumber>
    </recommendedName>
</protein>
<dbReference type="SMART" id="SM00267">
    <property type="entry name" value="GGDEF"/>
    <property type="match status" value="1"/>
</dbReference>
<dbReference type="AlphaFoldDB" id="A0A853FR55"/>
<dbReference type="Gene3D" id="3.30.70.270">
    <property type="match status" value="1"/>
</dbReference>
<dbReference type="PANTHER" id="PTHR45138:SF9">
    <property type="entry name" value="DIGUANYLATE CYCLASE DGCM-RELATED"/>
    <property type="match status" value="1"/>
</dbReference>
<dbReference type="CDD" id="cd12914">
    <property type="entry name" value="PDC1_DGC_like"/>
    <property type="match status" value="1"/>
</dbReference>
<dbReference type="Pfam" id="PF02743">
    <property type="entry name" value="dCache_1"/>
    <property type="match status" value="1"/>
</dbReference>
<reference evidence="18 19" key="1">
    <citation type="submission" date="2020-07" db="EMBL/GenBank/DDBJ databases">
        <title>Taxonomic revisions and descriptions of new bacterial species based on genomic comparisons in the high-G+C-content subgroup of the family Alcaligenaceae.</title>
        <authorList>
            <person name="Szabo A."/>
            <person name="Felfoldi T."/>
        </authorList>
    </citation>
    <scope>NUCLEOTIDE SEQUENCE [LARGE SCALE GENOMIC DNA]</scope>
    <source>
        <strain evidence="18 19">LMG 24012</strain>
    </source>
</reference>
<dbReference type="InterPro" id="IPR050469">
    <property type="entry name" value="Diguanylate_Cyclase"/>
</dbReference>
<dbReference type="PROSITE" id="PS50112">
    <property type="entry name" value="PAS"/>
    <property type="match status" value="1"/>
</dbReference>
<evidence type="ECO:0000256" key="10">
    <source>
        <dbReference type="ARBA" id="ARBA00022989"/>
    </source>
</evidence>
<keyword evidence="12 15" id="KW-0472">Membrane</keyword>
<accession>A0A853FR55</accession>
<feature type="domain" description="PAS" evidence="16">
    <location>
        <begin position="331"/>
        <end position="379"/>
    </location>
</feature>
<evidence type="ECO:0000256" key="8">
    <source>
        <dbReference type="ARBA" id="ARBA00022777"/>
    </source>
</evidence>
<keyword evidence="19" id="KW-1185">Reference proteome</keyword>
<dbReference type="GO" id="GO:0000160">
    <property type="term" value="P:phosphorelay signal transduction system"/>
    <property type="evidence" value="ECO:0007669"/>
    <property type="project" value="UniProtKB-KW"/>
</dbReference>
<dbReference type="InterPro" id="IPR033479">
    <property type="entry name" value="dCache_1"/>
</dbReference>
<dbReference type="NCBIfam" id="TIGR00254">
    <property type="entry name" value="GGDEF"/>
    <property type="match status" value="1"/>
</dbReference>
<evidence type="ECO:0000256" key="12">
    <source>
        <dbReference type="ARBA" id="ARBA00023136"/>
    </source>
</evidence>
<dbReference type="SMART" id="SM00091">
    <property type="entry name" value="PAS"/>
    <property type="match status" value="1"/>
</dbReference>
<dbReference type="InterPro" id="IPR000160">
    <property type="entry name" value="GGDEF_dom"/>
</dbReference>
<comment type="catalytic activity">
    <reaction evidence="13">
        <text>2 GTP = 3',3'-c-di-GMP + 2 diphosphate</text>
        <dbReference type="Rhea" id="RHEA:24898"/>
        <dbReference type="ChEBI" id="CHEBI:33019"/>
        <dbReference type="ChEBI" id="CHEBI:37565"/>
        <dbReference type="ChEBI" id="CHEBI:58805"/>
        <dbReference type="EC" id="2.7.7.65"/>
    </reaction>
</comment>
<comment type="subcellular location">
    <subcellularLocation>
        <location evidence="1">Cell membrane</location>
        <topology evidence="1">Multi-pass membrane protein</topology>
    </subcellularLocation>
</comment>
<evidence type="ECO:0000256" key="11">
    <source>
        <dbReference type="ARBA" id="ARBA00023012"/>
    </source>
</evidence>
<dbReference type="CDD" id="cd00130">
    <property type="entry name" value="PAS"/>
    <property type="match status" value="1"/>
</dbReference>
<dbReference type="NCBIfam" id="TIGR00229">
    <property type="entry name" value="sensory_box"/>
    <property type="match status" value="1"/>
</dbReference>
<keyword evidence="5" id="KW-0808">Transferase</keyword>
<dbReference type="GO" id="GO:0016301">
    <property type="term" value="F:kinase activity"/>
    <property type="evidence" value="ECO:0007669"/>
    <property type="project" value="UniProtKB-KW"/>
</dbReference>
<dbReference type="Pfam" id="PF08448">
    <property type="entry name" value="PAS_4"/>
    <property type="match status" value="1"/>
</dbReference>
<keyword evidence="6 15" id="KW-0812">Transmembrane</keyword>
<evidence type="ECO:0000256" key="13">
    <source>
        <dbReference type="ARBA" id="ARBA00034247"/>
    </source>
</evidence>
<dbReference type="InterPro" id="IPR000014">
    <property type="entry name" value="PAS"/>
</dbReference>
<dbReference type="CDD" id="cd01949">
    <property type="entry name" value="GGDEF"/>
    <property type="match status" value="1"/>
</dbReference>
<evidence type="ECO:0000256" key="14">
    <source>
        <dbReference type="SAM" id="MobiDB-lite"/>
    </source>
</evidence>
<dbReference type="GO" id="GO:0005524">
    <property type="term" value="F:ATP binding"/>
    <property type="evidence" value="ECO:0007669"/>
    <property type="project" value="UniProtKB-KW"/>
</dbReference>
<feature type="region of interest" description="Disordered" evidence="14">
    <location>
        <begin position="612"/>
        <end position="639"/>
    </location>
</feature>
<evidence type="ECO:0000256" key="6">
    <source>
        <dbReference type="ARBA" id="ARBA00022692"/>
    </source>
</evidence>
<gene>
    <name evidence="18" type="ORF">H0A72_03225</name>
</gene>
<dbReference type="InterPro" id="IPR029151">
    <property type="entry name" value="Sensor-like_sf"/>
</dbReference>
<feature type="domain" description="GGDEF" evidence="17">
    <location>
        <begin position="487"/>
        <end position="621"/>
    </location>
</feature>
<dbReference type="Proteomes" id="UP000559809">
    <property type="component" value="Unassembled WGS sequence"/>
</dbReference>
<dbReference type="Pfam" id="PF00990">
    <property type="entry name" value="GGDEF"/>
    <property type="match status" value="1"/>
</dbReference>
<evidence type="ECO:0000256" key="1">
    <source>
        <dbReference type="ARBA" id="ARBA00004651"/>
    </source>
</evidence>
<dbReference type="PANTHER" id="PTHR45138">
    <property type="entry name" value="REGULATORY COMPONENTS OF SENSORY TRANSDUCTION SYSTEM"/>
    <property type="match status" value="1"/>
</dbReference>
<evidence type="ECO:0000256" key="3">
    <source>
        <dbReference type="ARBA" id="ARBA00022475"/>
    </source>
</evidence>
<evidence type="ECO:0000256" key="7">
    <source>
        <dbReference type="ARBA" id="ARBA00022741"/>
    </source>
</evidence>
<dbReference type="Gene3D" id="3.30.450.20">
    <property type="entry name" value="PAS domain"/>
    <property type="match status" value="2"/>
</dbReference>
<dbReference type="GO" id="GO:0005886">
    <property type="term" value="C:plasma membrane"/>
    <property type="evidence" value="ECO:0007669"/>
    <property type="project" value="UniProtKB-SubCell"/>
</dbReference>
<dbReference type="InterPro" id="IPR035965">
    <property type="entry name" value="PAS-like_dom_sf"/>
</dbReference>
<dbReference type="GO" id="GO:0052621">
    <property type="term" value="F:diguanylate cyclase activity"/>
    <property type="evidence" value="ECO:0007669"/>
    <property type="project" value="UniProtKB-EC"/>
</dbReference>
<dbReference type="SUPFAM" id="SSF55785">
    <property type="entry name" value="PYP-like sensor domain (PAS domain)"/>
    <property type="match status" value="1"/>
</dbReference>
<dbReference type="EMBL" id="JACCEM010000002">
    <property type="protein sequence ID" value="NYT48314.1"/>
    <property type="molecule type" value="Genomic_DNA"/>
</dbReference>
<sequence>MSVSNMTSRRARAQQLTLGVALLVLAAIVVAHLWTEYHRARKSEEERLATQSTIIAQNIELHLASTNQALESILAYAQSQDVMAQIAYLKSMVSAMPGVGTAGVLDHTGRQTASSRPEHIGSDFSRREYFKTVQRAPAAKTLYVSEPYVSAANVYSVNLSRAIIKPDGNFKGMAYATLNTEYFDTLLKSVLYAPDMWAAIVHSDGLPFLRRPRSAGGDHQHSLDNAVFMRHLRSGKHSSVMYDRPASHPQTQVVALRTAYAGELHMDDALIIATGRDTGVVLAPWKRLALLEAGLFILISIAAVICLLVYQVRQHLFDEKEAMAQKALRAKDEDYRLIVEGTTDLVVKMDIQGRYTYVNPAFCELYGAEPAALLGRHFLSMGGGNDADAAAIHLDDVLNPPYFIRYRQRSDTAKGLRDIEWLARPLWGDGDAPQGIVNIGRDISQHVETMNRLQLLAHRDGLTNLPNRNHFMATGDAEVLAARRHGHPLSVMMLDVDHFKSINDTYGHHAGDQVLKALSDILHAGNRIQDVAGRLGGEEFAVLLPHANLANALSIAERVRAAIAENGTVTAKGEVIRFTASIGVASLRDGIESFEQLLQMADEGLYEAKRAGRDSVRTVQDTVPDHARPMAPESSSCPS</sequence>
<evidence type="ECO:0000313" key="19">
    <source>
        <dbReference type="Proteomes" id="UP000559809"/>
    </source>
</evidence>
<name>A0A853FR55_9BURK</name>
<keyword evidence="4" id="KW-0597">Phosphoprotein</keyword>
<dbReference type="EC" id="2.7.7.65" evidence="2"/>
<evidence type="ECO:0000256" key="15">
    <source>
        <dbReference type="SAM" id="Phobius"/>
    </source>
</evidence>
<dbReference type="FunFam" id="3.30.70.270:FF:000001">
    <property type="entry name" value="Diguanylate cyclase domain protein"/>
    <property type="match status" value="1"/>
</dbReference>
<dbReference type="InterPro" id="IPR043128">
    <property type="entry name" value="Rev_trsase/Diguanyl_cyclase"/>
</dbReference>
<evidence type="ECO:0000259" key="16">
    <source>
        <dbReference type="PROSITE" id="PS50112"/>
    </source>
</evidence>
<dbReference type="SUPFAM" id="SSF103190">
    <property type="entry name" value="Sensory domain-like"/>
    <property type="match status" value="1"/>
</dbReference>
<dbReference type="RefSeq" id="WP_180153632.1">
    <property type="nucleotide sequence ID" value="NZ_JACCEM010000002.1"/>
</dbReference>
<feature type="transmembrane region" description="Helical" evidence="15">
    <location>
        <begin position="288"/>
        <end position="310"/>
    </location>
</feature>
<keyword evidence="10 15" id="KW-1133">Transmembrane helix</keyword>
<proteinExistence type="predicted"/>
<evidence type="ECO:0000313" key="18">
    <source>
        <dbReference type="EMBL" id="NYT48314.1"/>
    </source>
</evidence>
<dbReference type="PROSITE" id="PS50887">
    <property type="entry name" value="GGDEF"/>
    <property type="match status" value="1"/>
</dbReference>
<keyword evidence="11" id="KW-0902">Two-component regulatory system</keyword>
<keyword evidence="9" id="KW-0067">ATP-binding</keyword>
<keyword evidence="8" id="KW-0418">Kinase</keyword>